<dbReference type="Proteomes" id="UP000323300">
    <property type="component" value="Unassembled WGS sequence"/>
</dbReference>
<dbReference type="OrthoDB" id="8448203at2"/>
<gene>
    <name evidence="1" type="ORF">SAMN04488498_12646</name>
</gene>
<reference evidence="1 2" key="1">
    <citation type="submission" date="2016-10" db="EMBL/GenBank/DDBJ databases">
        <authorList>
            <person name="Varghese N."/>
            <person name="Submissions S."/>
        </authorList>
    </citation>
    <scope>NUCLEOTIDE SEQUENCE [LARGE SCALE GENOMIC DNA]</scope>
    <source>
        <strain evidence="1 2">DSM 21822</strain>
    </source>
</reference>
<keyword evidence="2" id="KW-1185">Reference proteome</keyword>
<evidence type="ECO:0000313" key="1">
    <source>
        <dbReference type="EMBL" id="SFL04881.1"/>
    </source>
</evidence>
<dbReference type="EMBL" id="FOSL01000026">
    <property type="protein sequence ID" value="SFL04881.1"/>
    <property type="molecule type" value="Genomic_DNA"/>
</dbReference>
<accession>A0A1I4EL35</accession>
<evidence type="ECO:0000313" key="2">
    <source>
        <dbReference type="Proteomes" id="UP000323300"/>
    </source>
</evidence>
<proteinExistence type="predicted"/>
<protein>
    <submittedName>
        <fullName evidence="1">Uncharacterized protein</fullName>
    </submittedName>
</protein>
<sequence length="97" mass="10450">MIIDYSPGDGLRLVESEDFKGFKLQLRDAPEARSAIEDVVLVDDGNILIAEAVPSLPGAYATAEWQAAYRGMVDNVAAKGWIDTAANAIHAHAERIP</sequence>
<dbReference type="RefSeq" id="WP_149763235.1">
    <property type="nucleotide sequence ID" value="NZ_BSPE01000029.1"/>
</dbReference>
<name>A0A1I4EL35_9HYPH</name>
<organism evidence="1 2">
    <name type="scientific">Neomesorhizobium albiziae</name>
    <dbReference type="NCBI Taxonomy" id="335020"/>
    <lineage>
        <taxon>Bacteria</taxon>
        <taxon>Pseudomonadati</taxon>
        <taxon>Pseudomonadota</taxon>
        <taxon>Alphaproteobacteria</taxon>
        <taxon>Hyphomicrobiales</taxon>
        <taxon>Phyllobacteriaceae</taxon>
        <taxon>Neomesorhizobium</taxon>
    </lineage>
</organism>
<dbReference type="AlphaFoldDB" id="A0A1I4EL35"/>